<evidence type="ECO:0000313" key="9">
    <source>
        <dbReference type="Proteomes" id="UP000322545"/>
    </source>
</evidence>
<dbReference type="AlphaFoldDB" id="A0A1M7HZR9"/>
<evidence type="ECO:0000256" key="6">
    <source>
        <dbReference type="SAM" id="MobiDB-lite"/>
    </source>
</evidence>
<dbReference type="Pfam" id="PF01297">
    <property type="entry name" value="ZnuA"/>
    <property type="match status" value="1"/>
</dbReference>
<keyword evidence="5" id="KW-0864">Zinc transport</keyword>
<name>A0A1M7HZR9_9RHOB</name>
<keyword evidence="4 7" id="KW-0732">Signal</keyword>
<dbReference type="InterPro" id="IPR050492">
    <property type="entry name" value="Bact_metal-bind_prot9"/>
</dbReference>
<reference evidence="8 9" key="1">
    <citation type="submission" date="2016-11" db="EMBL/GenBank/DDBJ databases">
        <authorList>
            <person name="Varghese N."/>
            <person name="Submissions S."/>
        </authorList>
    </citation>
    <scope>NUCLEOTIDE SEQUENCE [LARGE SCALE GENOMIC DNA]</scope>
    <source>
        <strain evidence="8 9">DSM 28249</strain>
    </source>
</reference>
<proteinExistence type="inferred from homology"/>
<keyword evidence="9" id="KW-1185">Reference proteome</keyword>
<feature type="chain" id="PRO_5012906953" description="High-affinity zinc uptake system protein ZnuA" evidence="7">
    <location>
        <begin position="22"/>
        <end position="363"/>
    </location>
</feature>
<evidence type="ECO:0000256" key="7">
    <source>
        <dbReference type="SAM" id="SignalP"/>
    </source>
</evidence>
<sequence length="363" mass="38542">MRLASPVLAALCLAITGAAHADAPRVVADIAPVQSLVARVMDGAGEPELLIRPDASPHAYAMRPSEARALEQADLVVWMGPGLTPWMTDAIQTLAGDAAHLTLLTAPETLVLPGRIDPRFAAHDHGHDHAGHDHDKAAHSDHDHDHDDHKHDDHAGHGHDDHKHDDHAGHDHDDHKHEDHAGHDTHDHAHAGPDAHAWLDPVNAVAWLGLIARDLSAIDPDNADLYAANAKAAQAELTALSDQIAVDLAPLADRPFLVFHDAYQYFEARFGVTAAGAVSISDASEPGPARLADLRALVSEQDVACIFAEPQFNTAILASVFGDALRIGQLDPIGIDHAAGPGLYPAMLRGMADAMTECLSPQG</sequence>
<keyword evidence="5" id="KW-0862">Zinc</keyword>
<dbReference type="PANTHER" id="PTHR42953">
    <property type="entry name" value="HIGH-AFFINITY ZINC UPTAKE SYSTEM PROTEIN ZNUA-RELATED"/>
    <property type="match status" value="1"/>
</dbReference>
<comment type="similarity">
    <text evidence="1">Belongs to the bacterial solute-binding protein 9 family.</text>
</comment>
<evidence type="ECO:0000256" key="3">
    <source>
        <dbReference type="ARBA" id="ARBA00022448"/>
    </source>
</evidence>
<accession>A0A1M7HZR9</accession>
<dbReference type="InterPro" id="IPR006127">
    <property type="entry name" value="ZnuA-like"/>
</dbReference>
<dbReference type="SUPFAM" id="SSF53807">
    <property type="entry name" value="Helical backbone' metal receptor"/>
    <property type="match status" value="1"/>
</dbReference>
<evidence type="ECO:0000256" key="4">
    <source>
        <dbReference type="ARBA" id="ARBA00022729"/>
    </source>
</evidence>
<evidence type="ECO:0000256" key="2">
    <source>
        <dbReference type="ARBA" id="ARBA00015915"/>
    </source>
</evidence>
<protein>
    <recommendedName>
        <fullName evidence="2">High-affinity zinc uptake system protein ZnuA</fullName>
    </recommendedName>
</protein>
<dbReference type="RefSeq" id="WP_149780021.1">
    <property type="nucleotide sequence ID" value="NZ_FRCB01000006.1"/>
</dbReference>
<evidence type="ECO:0000313" key="8">
    <source>
        <dbReference type="EMBL" id="SHM33994.1"/>
    </source>
</evidence>
<dbReference type="Proteomes" id="UP000322545">
    <property type="component" value="Unassembled WGS sequence"/>
</dbReference>
<dbReference type="GO" id="GO:0006829">
    <property type="term" value="P:zinc ion transport"/>
    <property type="evidence" value="ECO:0007669"/>
    <property type="project" value="UniProtKB-KW"/>
</dbReference>
<dbReference type="GO" id="GO:0046872">
    <property type="term" value="F:metal ion binding"/>
    <property type="evidence" value="ECO:0007669"/>
    <property type="project" value="InterPro"/>
</dbReference>
<dbReference type="EMBL" id="FRCB01000006">
    <property type="protein sequence ID" value="SHM33994.1"/>
    <property type="molecule type" value="Genomic_DNA"/>
</dbReference>
<feature type="signal peptide" evidence="7">
    <location>
        <begin position="1"/>
        <end position="21"/>
    </location>
</feature>
<keyword evidence="5" id="KW-0406">Ion transport</keyword>
<dbReference type="PANTHER" id="PTHR42953:SF3">
    <property type="entry name" value="HIGH-AFFINITY ZINC UPTAKE SYSTEM PROTEIN ZNUA"/>
    <property type="match status" value="1"/>
</dbReference>
<evidence type="ECO:0000256" key="1">
    <source>
        <dbReference type="ARBA" id="ARBA00011028"/>
    </source>
</evidence>
<dbReference type="Gene3D" id="3.40.50.1980">
    <property type="entry name" value="Nitrogenase molybdenum iron protein domain"/>
    <property type="match status" value="3"/>
</dbReference>
<keyword evidence="3" id="KW-0813">Transport</keyword>
<organism evidence="8 9">
    <name type="scientific">Roseovarius litoreus</name>
    <dbReference type="NCBI Taxonomy" id="1155722"/>
    <lineage>
        <taxon>Bacteria</taxon>
        <taxon>Pseudomonadati</taxon>
        <taxon>Pseudomonadota</taxon>
        <taxon>Alphaproteobacteria</taxon>
        <taxon>Rhodobacterales</taxon>
        <taxon>Roseobacteraceae</taxon>
        <taxon>Roseovarius</taxon>
    </lineage>
</organism>
<evidence type="ECO:0000256" key="5">
    <source>
        <dbReference type="ARBA" id="ARBA00022906"/>
    </source>
</evidence>
<feature type="region of interest" description="Disordered" evidence="6">
    <location>
        <begin position="121"/>
        <end position="192"/>
    </location>
</feature>
<gene>
    <name evidence="8" type="ORF">SAMN05443432_106211</name>
</gene>